<dbReference type="AlphaFoldDB" id="A0A834I6M1"/>
<evidence type="ECO:0000313" key="6">
    <source>
        <dbReference type="Proteomes" id="UP000625711"/>
    </source>
</evidence>
<name>A0A834I6M1_RHYFE</name>
<dbReference type="GO" id="GO:0035658">
    <property type="term" value="C:Mon1-Ccz1 complex"/>
    <property type="evidence" value="ECO:0007669"/>
    <property type="project" value="InterPro"/>
</dbReference>
<feature type="domain" description="CCZ1/INTU second Longin" evidence="3">
    <location>
        <begin position="204"/>
        <end position="329"/>
    </location>
</feature>
<dbReference type="InterPro" id="IPR043989">
    <property type="entry name" value="CCZ1/INTU/HSP4_longin_3"/>
</dbReference>
<gene>
    <name evidence="5" type="ORF">GWI33_014701</name>
</gene>
<dbReference type="Pfam" id="PF19032">
    <property type="entry name" value="Intu_longin_2"/>
    <property type="match status" value="1"/>
</dbReference>
<dbReference type="GO" id="GO:0016192">
    <property type="term" value="P:vesicle-mediated transport"/>
    <property type="evidence" value="ECO:0007669"/>
    <property type="project" value="InterPro"/>
</dbReference>
<comment type="similarity">
    <text evidence="1">Belongs to the CCZ1 family.</text>
</comment>
<evidence type="ECO:0000256" key="1">
    <source>
        <dbReference type="ARBA" id="ARBA00005352"/>
    </source>
</evidence>
<organism evidence="5 6">
    <name type="scientific">Rhynchophorus ferrugineus</name>
    <name type="common">Red palm weevil</name>
    <name type="synonym">Curculio ferrugineus</name>
    <dbReference type="NCBI Taxonomy" id="354439"/>
    <lineage>
        <taxon>Eukaryota</taxon>
        <taxon>Metazoa</taxon>
        <taxon>Ecdysozoa</taxon>
        <taxon>Arthropoda</taxon>
        <taxon>Hexapoda</taxon>
        <taxon>Insecta</taxon>
        <taxon>Pterygota</taxon>
        <taxon>Neoptera</taxon>
        <taxon>Endopterygota</taxon>
        <taxon>Coleoptera</taxon>
        <taxon>Polyphaga</taxon>
        <taxon>Cucujiformia</taxon>
        <taxon>Curculionidae</taxon>
        <taxon>Dryophthorinae</taxon>
        <taxon>Rhynchophorus</taxon>
    </lineage>
</organism>
<comment type="caution">
    <text evidence="5">The sequence shown here is derived from an EMBL/GenBank/DDBJ whole genome shotgun (WGS) entry which is preliminary data.</text>
</comment>
<dbReference type="PANTHER" id="PTHR13056">
    <property type="entry name" value="VACUOLAR FUSION PROTEIN CCZ1 HOMOLOG-RELATED"/>
    <property type="match status" value="1"/>
</dbReference>
<evidence type="ECO:0000259" key="4">
    <source>
        <dbReference type="Pfam" id="PF19033"/>
    </source>
</evidence>
<evidence type="ECO:0000259" key="2">
    <source>
        <dbReference type="Pfam" id="PF19031"/>
    </source>
</evidence>
<dbReference type="EMBL" id="JAACXV010013748">
    <property type="protein sequence ID" value="KAF7272543.1"/>
    <property type="molecule type" value="Genomic_DNA"/>
</dbReference>
<feature type="domain" description="CCZ1/INTU/HPS4 third Longin" evidence="4">
    <location>
        <begin position="355"/>
        <end position="451"/>
    </location>
</feature>
<dbReference type="OrthoDB" id="240546at2759"/>
<dbReference type="Pfam" id="PF19031">
    <property type="entry name" value="Intu_longin_1"/>
    <property type="match status" value="1"/>
</dbReference>
<dbReference type="InterPro" id="IPR013176">
    <property type="entry name" value="Ccz1"/>
</dbReference>
<dbReference type="Proteomes" id="UP000625711">
    <property type="component" value="Unassembled WGS sequence"/>
</dbReference>
<dbReference type="InterPro" id="IPR043988">
    <property type="entry name" value="CCZ1/INTU_longin_2"/>
</dbReference>
<evidence type="ECO:0000313" key="5">
    <source>
        <dbReference type="EMBL" id="KAF7272543.1"/>
    </source>
</evidence>
<reference evidence="5" key="1">
    <citation type="submission" date="2020-08" db="EMBL/GenBank/DDBJ databases">
        <title>Genome sequencing and assembly of the red palm weevil Rhynchophorus ferrugineus.</title>
        <authorList>
            <person name="Dias G.B."/>
            <person name="Bergman C.M."/>
            <person name="Manee M."/>
        </authorList>
    </citation>
    <scope>NUCLEOTIDE SEQUENCE</scope>
    <source>
        <strain evidence="5">AA-2017</strain>
        <tissue evidence="5">Whole larva</tissue>
    </source>
</reference>
<dbReference type="InterPro" id="IPR043987">
    <property type="entry name" value="CCZ1/INTU/HSP4_longin_1"/>
</dbReference>
<proteinExistence type="inferred from homology"/>
<evidence type="ECO:0008006" key="7">
    <source>
        <dbReference type="Google" id="ProtNLM"/>
    </source>
</evidence>
<feature type="domain" description="CCZ1/INTU/HSP4 first Longin" evidence="2">
    <location>
        <begin position="9"/>
        <end position="134"/>
    </location>
</feature>
<accession>A0A834I6M1</accession>
<sequence length="464" mass="53738">MTSRKYIELKNFFIFNSEYGSKEGEELNKILYYFPSSDGTEIQIKNVGLVEGIVQFTDTFKPSKQVSSLHTDKLRQLYFQPETNFWIVMTLYVPLITKIKENVSSNEYLGDDLQDNVYESILSQAYHMYRLFWGSFCHTIDTYEIDVLKSRLDIFFSAYLKTLKLENADILNVFAGVQYLPLDKQTFLKVQCFVNKLESTWECIEQITFLYNEHVIWNGIEPNDMQIIYQYLIGTLLPANIETELQGGSMPRNSPFAALKHGRFITGPSDLKHAKSVGTVPKIYLTKNEMLPKEYHLVVYRSLSATMCLFINGNMELNVDFFKKLDEFISPKLTPVVSEIAEYCTKQVISPNVTETIPKYIYFNKMNLAYKSTVHLDNKQTGHISCSKDCLKIMADMKHYNSVLGSSGERIVKTRNDFWVVSKNSNLREFFIVLLQKNANLIEISDEVKKICDSELKGIFFHQF</sequence>
<evidence type="ECO:0000259" key="3">
    <source>
        <dbReference type="Pfam" id="PF19032"/>
    </source>
</evidence>
<protein>
    <recommendedName>
        <fullName evidence="7">Vacuolar fusion protein CCZ1-like protein</fullName>
    </recommendedName>
</protein>
<keyword evidence="6" id="KW-1185">Reference proteome</keyword>
<dbReference type="PANTHER" id="PTHR13056:SF0">
    <property type="entry name" value="VACUOLAR FUSION PROTEIN CCZ1 HOMOLOG-RELATED"/>
    <property type="match status" value="1"/>
</dbReference>
<dbReference type="Pfam" id="PF19033">
    <property type="entry name" value="Intu_longin_3"/>
    <property type="match status" value="1"/>
</dbReference>